<dbReference type="CDD" id="cd00085">
    <property type="entry name" value="HNHc"/>
    <property type="match status" value="2"/>
</dbReference>
<name>A0A9K3LNW9_9STRA</name>
<dbReference type="InterPro" id="IPR003615">
    <property type="entry name" value="HNH_nuc"/>
</dbReference>
<dbReference type="PANTHER" id="PTHR33877">
    <property type="entry name" value="SLL1193 PROTEIN"/>
    <property type="match status" value="1"/>
</dbReference>
<reference evidence="4" key="1">
    <citation type="journal article" date="2021" name="Sci. Rep.">
        <title>Diploid genomic architecture of Nitzschia inconspicua, an elite biomass production diatom.</title>
        <authorList>
            <person name="Oliver A."/>
            <person name="Podell S."/>
            <person name="Pinowska A."/>
            <person name="Traller J.C."/>
            <person name="Smith S.R."/>
            <person name="McClure R."/>
            <person name="Beliaev A."/>
            <person name="Bohutskyi P."/>
            <person name="Hill E.A."/>
            <person name="Rabines A."/>
            <person name="Zheng H."/>
            <person name="Allen L.Z."/>
            <person name="Kuo A."/>
            <person name="Grigoriev I.V."/>
            <person name="Allen A.E."/>
            <person name="Hazlebeck D."/>
            <person name="Allen E.E."/>
        </authorList>
    </citation>
    <scope>NUCLEOTIDE SEQUENCE</scope>
    <source>
        <strain evidence="4">Hildebrandi</strain>
    </source>
</reference>
<feature type="compositionally biased region" description="Basic residues" evidence="1">
    <location>
        <begin position="346"/>
        <end position="358"/>
    </location>
</feature>
<sequence length="620" mass="68013">MTSPLRRTAATLLLASTYISSLSHADAFVPTQSGSPLASAGFNSNILAPSTTSTTTTTTTTCSSALYASTSSSSSTTKTKKKKTSKKKQKQSTVVTSSIRAVGPGRSLTRDELANHVSSRYAEGMPSRTLDSTSTSEETQEYLKQLNSRPSLVLNADYQPLSYLPLSLWSWQDAVKAIFSGKVSVVDVYPDITVRAANIEVPLPSVIALTDYVQHLNQKPAFTRRNVFLRDEYKCQYCNHRFHTADLSLDHVVPRSQGGILSWDNAVTSCLKCNGRKGSTPVSQLPSIGMKLLKEPKCPTQMELAARAARMVPKLAPSTTSTTTTTTTTCSSALYASTSSSSSTTKTKKKKTSKKKQKQSTVVTSSIRAVGPGRSLTRDELANHVSSRYAEGMPSRTLDSTSTSEETQEYLKLLNSRPSLVLNADYQPLSYLPLSLWSWQDAVKAIFSGKVSVVDVYPDITVRAANIEVPLPSVIALTDYVQHINQKPAFTRRNVFLRDEYKCQYCNHRFHTADLSLDHVVPRSQGGILSWDNAVTSCLKCNGRKGSTPVSQLPSIGMKLLKEPKCPTQMELAARAARMVPKRVHPTWKPYLGIAQRPSTKGSKGDEEYIDDRYFEETAD</sequence>
<feature type="signal peptide" evidence="2">
    <location>
        <begin position="1"/>
        <end position="25"/>
    </location>
</feature>
<feature type="region of interest" description="Disordered" evidence="1">
    <location>
        <begin position="70"/>
        <end position="98"/>
    </location>
</feature>
<organism evidence="4 5">
    <name type="scientific">Nitzschia inconspicua</name>
    <dbReference type="NCBI Taxonomy" id="303405"/>
    <lineage>
        <taxon>Eukaryota</taxon>
        <taxon>Sar</taxon>
        <taxon>Stramenopiles</taxon>
        <taxon>Ochrophyta</taxon>
        <taxon>Bacillariophyta</taxon>
        <taxon>Bacillariophyceae</taxon>
        <taxon>Bacillariophycidae</taxon>
        <taxon>Bacillariales</taxon>
        <taxon>Bacillariaceae</taxon>
        <taxon>Nitzschia</taxon>
    </lineage>
</organism>
<accession>A0A9K3LNW9</accession>
<feature type="region of interest" description="Disordered" evidence="1">
    <location>
        <begin position="338"/>
        <end position="365"/>
    </location>
</feature>
<feature type="compositionally biased region" description="Basic residues" evidence="1">
    <location>
        <begin position="78"/>
        <end position="90"/>
    </location>
</feature>
<evidence type="ECO:0000256" key="1">
    <source>
        <dbReference type="SAM" id="MobiDB-lite"/>
    </source>
</evidence>
<keyword evidence="5" id="KW-1185">Reference proteome</keyword>
<dbReference type="PANTHER" id="PTHR33877:SF2">
    <property type="entry name" value="OS07G0170200 PROTEIN"/>
    <property type="match status" value="1"/>
</dbReference>
<dbReference type="InterPro" id="IPR052892">
    <property type="entry name" value="NA-targeting_endonuclease"/>
</dbReference>
<keyword evidence="2" id="KW-0732">Signal</keyword>
<feature type="domain" description="HNH nuclease" evidence="3">
    <location>
        <begin position="222"/>
        <end position="275"/>
    </location>
</feature>
<gene>
    <name evidence="4" type="ORF">IV203_038604</name>
</gene>
<protein>
    <submittedName>
        <fullName evidence="4">HNH endonuclease family protein</fullName>
    </submittedName>
</protein>
<dbReference type="SMART" id="SM00507">
    <property type="entry name" value="HNHc"/>
    <property type="match status" value="2"/>
</dbReference>
<feature type="domain" description="HNH nuclease" evidence="3">
    <location>
        <begin position="490"/>
        <end position="543"/>
    </location>
</feature>
<dbReference type="EMBL" id="JAGRRH010000009">
    <property type="protein sequence ID" value="KAG7365400.1"/>
    <property type="molecule type" value="Genomic_DNA"/>
</dbReference>
<dbReference type="GO" id="GO:0004519">
    <property type="term" value="F:endonuclease activity"/>
    <property type="evidence" value="ECO:0007669"/>
    <property type="project" value="UniProtKB-KW"/>
</dbReference>
<proteinExistence type="predicted"/>
<dbReference type="AlphaFoldDB" id="A0A9K3LNW9"/>
<keyword evidence="4" id="KW-0540">Nuclease</keyword>
<keyword evidence="4" id="KW-0378">Hydrolase</keyword>
<dbReference type="InterPro" id="IPR029471">
    <property type="entry name" value="HNH_5"/>
</dbReference>
<dbReference type="Pfam" id="PF14279">
    <property type="entry name" value="HNH_5"/>
    <property type="match status" value="2"/>
</dbReference>
<dbReference type="Proteomes" id="UP000693970">
    <property type="component" value="Unassembled WGS sequence"/>
</dbReference>
<feature type="chain" id="PRO_5039917340" evidence="2">
    <location>
        <begin position="26"/>
        <end position="620"/>
    </location>
</feature>
<evidence type="ECO:0000259" key="3">
    <source>
        <dbReference type="SMART" id="SM00507"/>
    </source>
</evidence>
<keyword evidence="4" id="KW-0255">Endonuclease</keyword>
<dbReference type="OrthoDB" id="2127950at2759"/>
<evidence type="ECO:0000313" key="4">
    <source>
        <dbReference type="EMBL" id="KAG7365400.1"/>
    </source>
</evidence>
<reference evidence="4" key="2">
    <citation type="submission" date="2021-04" db="EMBL/GenBank/DDBJ databases">
        <authorList>
            <person name="Podell S."/>
        </authorList>
    </citation>
    <scope>NUCLEOTIDE SEQUENCE</scope>
    <source>
        <strain evidence="4">Hildebrandi</strain>
    </source>
</reference>
<comment type="caution">
    <text evidence="4">The sequence shown here is derived from an EMBL/GenBank/DDBJ whole genome shotgun (WGS) entry which is preliminary data.</text>
</comment>
<evidence type="ECO:0000313" key="5">
    <source>
        <dbReference type="Proteomes" id="UP000693970"/>
    </source>
</evidence>
<evidence type="ECO:0000256" key="2">
    <source>
        <dbReference type="SAM" id="SignalP"/>
    </source>
</evidence>